<dbReference type="InterPro" id="IPR027417">
    <property type="entry name" value="P-loop_NTPase"/>
</dbReference>
<keyword evidence="3" id="KW-0805">Transcription regulation</keyword>
<dbReference type="Gene3D" id="1.10.8.60">
    <property type="match status" value="1"/>
</dbReference>
<evidence type="ECO:0000259" key="6">
    <source>
        <dbReference type="PROSITE" id="PS50045"/>
    </source>
</evidence>
<keyword evidence="8" id="KW-1185">Reference proteome</keyword>
<keyword evidence="1" id="KW-0547">Nucleotide-binding</keyword>
<keyword evidence="2" id="KW-0067">ATP-binding</keyword>
<dbReference type="GeneID" id="61307938"/>
<dbReference type="PANTHER" id="PTHR32071:SF117">
    <property type="entry name" value="PTS-DEPENDENT DIHYDROXYACETONE KINASE OPERON REGULATORY PROTEIN-RELATED"/>
    <property type="match status" value="1"/>
</dbReference>
<dbReference type="PRINTS" id="PR01590">
    <property type="entry name" value="HTHFIS"/>
</dbReference>
<evidence type="ECO:0000313" key="8">
    <source>
        <dbReference type="Proteomes" id="UP000247515"/>
    </source>
</evidence>
<sequence length="520" mass="56934">MNANEVAAIGFDMVSSASLGALTGGFLHRARRAAGLSAAFCYLCDATRERLIPLVGDTTSLDGWPDICMEELENPLVYSLLKRKACQVEDINRLVAVGKGFELLRERLPACPSLLAIPLLDARGRALGVLVVTAGADVLRGWRSDPVWQLLVDTHERLFARLGSELDAAARNGRAERQKLEPDEGQSRAARLLASGFVGASPAAQRIRAEMLRLAESSLSTLITGETGSGKDHAAWLIHQASSRGGQFVPVNCAAISAELIEAELFGSVKGAFTGATQSRNGLVAEADGGTLFLDEIGDMPMPLQATLLRVLNEKRYRPVGATKERESNFRLICATHQPLPQMIREGRFREDLYFRIRQTTLALPPLRERAEDIPALATHALFQYNREQQSHVSGFDAQALAWLKLQPFPGNVRELRNLVMAASEQARSNGMIGLEIVRALMNSLEVISVPDDAERGVQGLLAMDDLPAAMEAFERLLISRRLKLSEGSRTRTAQSLGIPKRTLARKCRKWKLDQEINAS</sequence>
<dbReference type="PROSITE" id="PS00688">
    <property type="entry name" value="SIGMA54_INTERACT_3"/>
    <property type="match status" value="1"/>
</dbReference>
<dbReference type="PROSITE" id="PS00676">
    <property type="entry name" value="SIGMA54_INTERACT_2"/>
    <property type="match status" value="1"/>
</dbReference>
<dbReference type="PANTHER" id="PTHR32071">
    <property type="entry name" value="TRANSCRIPTIONAL REGULATORY PROTEIN"/>
    <property type="match status" value="1"/>
</dbReference>
<dbReference type="InterPro" id="IPR025943">
    <property type="entry name" value="Sigma_54_int_dom_ATP-bd_2"/>
</dbReference>
<dbReference type="InterPro" id="IPR003593">
    <property type="entry name" value="AAA+_ATPase"/>
</dbReference>
<dbReference type="Pfam" id="PF02954">
    <property type="entry name" value="HTH_8"/>
    <property type="match status" value="1"/>
</dbReference>
<dbReference type="InterPro" id="IPR009057">
    <property type="entry name" value="Homeodomain-like_sf"/>
</dbReference>
<evidence type="ECO:0000256" key="1">
    <source>
        <dbReference type="ARBA" id="ARBA00022741"/>
    </source>
</evidence>
<organism evidence="7 8">
    <name type="scientific">Paraburkholderia tropica</name>
    <dbReference type="NCBI Taxonomy" id="92647"/>
    <lineage>
        <taxon>Bacteria</taxon>
        <taxon>Pseudomonadati</taxon>
        <taxon>Pseudomonadota</taxon>
        <taxon>Betaproteobacteria</taxon>
        <taxon>Burkholderiales</taxon>
        <taxon>Burkholderiaceae</taxon>
        <taxon>Paraburkholderia</taxon>
    </lineage>
</organism>
<dbReference type="EMBL" id="QJJV01000025">
    <property type="protein sequence ID" value="PXX09002.1"/>
    <property type="molecule type" value="Genomic_DNA"/>
</dbReference>
<evidence type="ECO:0000256" key="2">
    <source>
        <dbReference type="ARBA" id="ARBA00022840"/>
    </source>
</evidence>
<dbReference type="InterPro" id="IPR002197">
    <property type="entry name" value="HTH_Fis"/>
</dbReference>
<dbReference type="SUPFAM" id="SSF46689">
    <property type="entry name" value="Homeodomain-like"/>
    <property type="match status" value="1"/>
</dbReference>
<dbReference type="SUPFAM" id="SSF55781">
    <property type="entry name" value="GAF domain-like"/>
    <property type="match status" value="1"/>
</dbReference>
<dbReference type="CDD" id="cd00009">
    <property type="entry name" value="AAA"/>
    <property type="match status" value="1"/>
</dbReference>
<dbReference type="PROSITE" id="PS50045">
    <property type="entry name" value="SIGMA54_INTERACT_4"/>
    <property type="match status" value="1"/>
</dbReference>
<evidence type="ECO:0000313" key="7">
    <source>
        <dbReference type="EMBL" id="PXX09002.1"/>
    </source>
</evidence>
<dbReference type="Gene3D" id="3.40.50.300">
    <property type="entry name" value="P-loop containing nucleotide triphosphate hydrolases"/>
    <property type="match status" value="1"/>
</dbReference>
<dbReference type="Pfam" id="PF25601">
    <property type="entry name" value="AAA_lid_14"/>
    <property type="match status" value="1"/>
</dbReference>
<proteinExistence type="predicted"/>
<keyword evidence="5" id="KW-0804">Transcription</keyword>
<comment type="caution">
    <text evidence="7">The sequence shown here is derived from an EMBL/GenBank/DDBJ whole genome shotgun (WGS) entry which is preliminary data.</text>
</comment>
<accession>A0ABX5MHN0</accession>
<dbReference type="InterPro" id="IPR002078">
    <property type="entry name" value="Sigma_54_int"/>
</dbReference>
<dbReference type="Pfam" id="PF00158">
    <property type="entry name" value="Sigma54_activat"/>
    <property type="match status" value="1"/>
</dbReference>
<dbReference type="Proteomes" id="UP000247515">
    <property type="component" value="Unassembled WGS sequence"/>
</dbReference>
<feature type="domain" description="Sigma-54 factor interaction" evidence="6">
    <location>
        <begin position="197"/>
        <end position="425"/>
    </location>
</feature>
<dbReference type="SMART" id="SM00382">
    <property type="entry name" value="AAA"/>
    <property type="match status" value="1"/>
</dbReference>
<evidence type="ECO:0000256" key="4">
    <source>
        <dbReference type="ARBA" id="ARBA00023125"/>
    </source>
</evidence>
<name>A0ABX5MHN0_9BURK</name>
<dbReference type="InterPro" id="IPR025944">
    <property type="entry name" value="Sigma_54_int_dom_CS"/>
</dbReference>
<dbReference type="RefSeq" id="WP_181441080.1">
    <property type="nucleotide sequence ID" value="NZ_CAJMYN010000008.1"/>
</dbReference>
<dbReference type="InterPro" id="IPR058031">
    <property type="entry name" value="AAA_lid_NorR"/>
</dbReference>
<dbReference type="Gene3D" id="1.10.10.60">
    <property type="entry name" value="Homeodomain-like"/>
    <property type="match status" value="1"/>
</dbReference>
<dbReference type="SUPFAM" id="SSF52540">
    <property type="entry name" value="P-loop containing nucleoside triphosphate hydrolases"/>
    <property type="match status" value="1"/>
</dbReference>
<reference evidence="7 8" key="1">
    <citation type="submission" date="2018-05" db="EMBL/GenBank/DDBJ databases">
        <title>Genomic Encyclopedia of Type Strains, Phase IV (KMG-V): Genome sequencing to study the core and pangenomes of soil and plant-associated prokaryotes.</title>
        <authorList>
            <person name="Whitman W."/>
        </authorList>
    </citation>
    <scope>NUCLEOTIDE SEQUENCE [LARGE SCALE GENOMIC DNA]</scope>
    <source>
        <strain evidence="7 8">SIr-6563</strain>
    </source>
</reference>
<protein>
    <submittedName>
        <fullName evidence="7">Sigma-54-specific transcriptional regulator</fullName>
    </submittedName>
</protein>
<evidence type="ECO:0000256" key="5">
    <source>
        <dbReference type="ARBA" id="ARBA00023163"/>
    </source>
</evidence>
<keyword evidence="4" id="KW-0238">DNA-binding</keyword>
<evidence type="ECO:0000256" key="3">
    <source>
        <dbReference type="ARBA" id="ARBA00023015"/>
    </source>
</evidence>
<gene>
    <name evidence="7" type="ORF">C7400_12553</name>
</gene>